<dbReference type="OrthoDB" id="3267958at2759"/>
<evidence type="ECO:0000256" key="3">
    <source>
        <dbReference type="ARBA" id="ARBA00022833"/>
    </source>
</evidence>
<sequence>MPIIHILPIVPKLNKSLHRTIISDNECSTEESESESDDEAVVGGTSDEDKLDNHSVARRLVSGTNLTLAEFEFEQDGIYIDEPMDADMIDTDEPPPQQSHLTPHEQLASQCLDSSGYEPDGDSFGAQSSDSPIHVKSISISADSGNAIQPLASPETATLANNMSHTVLESGLGHRSRKRKLDFTELSKCLCDCQVSEAERKKEKAVQCKRKGCETVWYHMECVGLNQFIKSWTCDACKSVKR</sequence>
<dbReference type="GO" id="GO:0008270">
    <property type="term" value="F:zinc ion binding"/>
    <property type="evidence" value="ECO:0007669"/>
    <property type="project" value="UniProtKB-KW"/>
</dbReference>
<dbReference type="Gene3D" id="3.30.40.10">
    <property type="entry name" value="Zinc/RING finger domain, C3HC4 (zinc finger)"/>
    <property type="match status" value="1"/>
</dbReference>
<reference evidence="6" key="1">
    <citation type="journal article" date="2019" name="Environ. Microbiol.">
        <title>Fungal ecological strategies reflected in gene transcription - a case study of two litter decomposers.</title>
        <authorList>
            <person name="Barbi F."/>
            <person name="Kohler A."/>
            <person name="Barry K."/>
            <person name="Baskaran P."/>
            <person name="Daum C."/>
            <person name="Fauchery L."/>
            <person name="Ihrmark K."/>
            <person name="Kuo A."/>
            <person name="LaButti K."/>
            <person name="Lipzen A."/>
            <person name="Morin E."/>
            <person name="Grigoriev I.V."/>
            <person name="Henrissat B."/>
            <person name="Lindahl B."/>
            <person name="Martin F."/>
        </authorList>
    </citation>
    <scope>NUCLEOTIDE SEQUENCE</scope>
    <source>
        <strain evidence="6">JB14</strain>
    </source>
</reference>
<organism evidence="6 7">
    <name type="scientific">Gymnopus androsaceus JB14</name>
    <dbReference type="NCBI Taxonomy" id="1447944"/>
    <lineage>
        <taxon>Eukaryota</taxon>
        <taxon>Fungi</taxon>
        <taxon>Dikarya</taxon>
        <taxon>Basidiomycota</taxon>
        <taxon>Agaricomycotina</taxon>
        <taxon>Agaricomycetes</taxon>
        <taxon>Agaricomycetidae</taxon>
        <taxon>Agaricales</taxon>
        <taxon>Marasmiineae</taxon>
        <taxon>Omphalotaceae</taxon>
        <taxon>Gymnopus</taxon>
    </lineage>
</organism>
<dbReference type="Proteomes" id="UP000799118">
    <property type="component" value="Unassembled WGS sequence"/>
</dbReference>
<feature type="domain" description="Zinc finger PHD-type" evidence="5">
    <location>
        <begin position="190"/>
        <end position="238"/>
    </location>
</feature>
<evidence type="ECO:0000313" key="7">
    <source>
        <dbReference type="Proteomes" id="UP000799118"/>
    </source>
</evidence>
<dbReference type="AlphaFoldDB" id="A0A6A4GWR5"/>
<feature type="compositionally biased region" description="Acidic residues" evidence="4">
    <location>
        <begin position="27"/>
        <end position="40"/>
    </location>
</feature>
<evidence type="ECO:0000313" key="6">
    <source>
        <dbReference type="EMBL" id="KAE9389485.1"/>
    </source>
</evidence>
<keyword evidence="3" id="KW-0862">Zinc</keyword>
<dbReference type="SMART" id="SM00249">
    <property type="entry name" value="PHD"/>
    <property type="match status" value="1"/>
</dbReference>
<keyword evidence="2" id="KW-0863">Zinc-finger</keyword>
<dbReference type="EMBL" id="ML769695">
    <property type="protein sequence ID" value="KAE9389485.1"/>
    <property type="molecule type" value="Genomic_DNA"/>
</dbReference>
<dbReference type="PROSITE" id="PS01359">
    <property type="entry name" value="ZF_PHD_1"/>
    <property type="match status" value="1"/>
</dbReference>
<dbReference type="InterPro" id="IPR013083">
    <property type="entry name" value="Znf_RING/FYVE/PHD"/>
</dbReference>
<evidence type="ECO:0000256" key="1">
    <source>
        <dbReference type="ARBA" id="ARBA00022723"/>
    </source>
</evidence>
<name>A0A6A4GWR5_9AGAR</name>
<protein>
    <recommendedName>
        <fullName evidence="5">Zinc finger PHD-type domain-containing protein</fullName>
    </recommendedName>
</protein>
<accession>A0A6A4GWR5</accession>
<keyword evidence="7" id="KW-1185">Reference proteome</keyword>
<dbReference type="InterPro" id="IPR001965">
    <property type="entry name" value="Znf_PHD"/>
</dbReference>
<evidence type="ECO:0000259" key="5">
    <source>
        <dbReference type="SMART" id="SM00249"/>
    </source>
</evidence>
<feature type="region of interest" description="Disordered" evidence="4">
    <location>
        <begin position="25"/>
        <end position="50"/>
    </location>
</feature>
<feature type="region of interest" description="Disordered" evidence="4">
    <location>
        <begin position="86"/>
        <end position="106"/>
    </location>
</feature>
<keyword evidence="1" id="KW-0479">Metal-binding</keyword>
<dbReference type="InterPro" id="IPR011011">
    <property type="entry name" value="Znf_FYVE_PHD"/>
</dbReference>
<evidence type="ECO:0000256" key="2">
    <source>
        <dbReference type="ARBA" id="ARBA00022771"/>
    </source>
</evidence>
<dbReference type="SUPFAM" id="SSF57903">
    <property type="entry name" value="FYVE/PHD zinc finger"/>
    <property type="match status" value="1"/>
</dbReference>
<proteinExistence type="predicted"/>
<evidence type="ECO:0000256" key="4">
    <source>
        <dbReference type="SAM" id="MobiDB-lite"/>
    </source>
</evidence>
<dbReference type="InterPro" id="IPR019786">
    <property type="entry name" value="Zinc_finger_PHD-type_CS"/>
</dbReference>
<gene>
    <name evidence="6" type="ORF">BT96DRAFT_946829</name>
</gene>